<evidence type="ECO:0000256" key="1">
    <source>
        <dbReference type="SAM" id="Phobius"/>
    </source>
</evidence>
<keyword evidence="3" id="KW-1185">Reference proteome</keyword>
<name>A0ABN7XDN3_GIGMA</name>
<feature type="non-terminal residue" evidence="2">
    <location>
        <position position="1"/>
    </location>
</feature>
<keyword evidence="1" id="KW-0812">Transmembrane</keyword>
<feature type="non-terminal residue" evidence="2">
    <location>
        <position position="45"/>
    </location>
</feature>
<proteinExistence type="predicted"/>
<dbReference type="Proteomes" id="UP000789901">
    <property type="component" value="Unassembled WGS sequence"/>
</dbReference>
<feature type="transmembrane region" description="Helical" evidence="1">
    <location>
        <begin position="26"/>
        <end position="43"/>
    </location>
</feature>
<gene>
    <name evidence="2" type="ORF">GMARGA_LOCUS41357</name>
</gene>
<comment type="caution">
    <text evidence="2">The sequence shown here is derived from an EMBL/GenBank/DDBJ whole genome shotgun (WGS) entry which is preliminary data.</text>
</comment>
<organism evidence="2 3">
    <name type="scientific">Gigaspora margarita</name>
    <dbReference type="NCBI Taxonomy" id="4874"/>
    <lineage>
        <taxon>Eukaryota</taxon>
        <taxon>Fungi</taxon>
        <taxon>Fungi incertae sedis</taxon>
        <taxon>Mucoromycota</taxon>
        <taxon>Glomeromycotina</taxon>
        <taxon>Glomeromycetes</taxon>
        <taxon>Diversisporales</taxon>
        <taxon>Gigasporaceae</taxon>
        <taxon>Gigaspora</taxon>
    </lineage>
</organism>
<keyword evidence="1" id="KW-0472">Membrane</keyword>
<evidence type="ECO:0000313" key="2">
    <source>
        <dbReference type="EMBL" id="CAG8852536.1"/>
    </source>
</evidence>
<keyword evidence="1" id="KW-1133">Transmembrane helix</keyword>
<protein>
    <submittedName>
        <fullName evidence="2">22497_t:CDS:1</fullName>
    </submittedName>
</protein>
<accession>A0ABN7XDN3</accession>
<evidence type="ECO:0000313" key="3">
    <source>
        <dbReference type="Proteomes" id="UP000789901"/>
    </source>
</evidence>
<dbReference type="EMBL" id="CAJVQB010113064">
    <property type="protein sequence ID" value="CAG8852536.1"/>
    <property type="molecule type" value="Genomic_DNA"/>
</dbReference>
<sequence>TFTELRLLLDYYYDITGTLPKNDWNYYYNCTITFVISAIVLISEA</sequence>
<reference evidence="2 3" key="1">
    <citation type="submission" date="2021-06" db="EMBL/GenBank/DDBJ databases">
        <authorList>
            <person name="Kallberg Y."/>
            <person name="Tangrot J."/>
            <person name="Rosling A."/>
        </authorList>
    </citation>
    <scope>NUCLEOTIDE SEQUENCE [LARGE SCALE GENOMIC DNA]</scope>
    <source>
        <strain evidence="2 3">120-4 pot B 10/14</strain>
    </source>
</reference>